<proteinExistence type="predicted"/>
<dbReference type="Gene3D" id="1.25.40.20">
    <property type="entry name" value="Ankyrin repeat-containing domain"/>
    <property type="match status" value="3"/>
</dbReference>
<feature type="repeat" description="ANK" evidence="3">
    <location>
        <begin position="300"/>
        <end position="332"/>
    </location>
</feature>
<dbReference type="InterPro" id="IPR036770">
    <property type="entry name" value="Ankyrin_rpt-contain_sf"/>
</dbReference>
<evidence type="ECO:0008006" key="6">
    <source>
        <dbReference type="Google" id="ProtNLM"/>
    </source>
</evidence>
<evidence type="ECO:0000256" key="1">
    <source>
        <dbReference type="ARBA" id="ARBA00022737"/>
    </source>
</evidence>
<dbReference type="InterPro" id="IPR002110">
    <property type="entry name" value="Ankyrin_rpt"/>
</dbReference>
<keyword evidence="1" id="KW-0677">Repeat</keyword>
<dbReference type="EMBL" id="CP050861">
    <property type="protein sequence ID" value="UTD16642.1"/>
    <property type="molecule type" value="Genomic_DNA"/>
</dbReference>
<organism evidence="4 5">
    <name type="scientific">Tenacibaculum mesophilum</name>
    <dbReference type="NCBI Taxonomy" id="104268"/>
    <lineage>
        <taxon>Bacteria</taxon>
        <taxon>Pseudomonadati</taxon>
        <taxon>Bacteroidota</taxon>
        <taxon>Flavobacteriia</taxon>
        <taxon>Flavobacteriales</taxon>
        <taxon>Flavobacteriaceae</taxon>
        <taxon>Tenacibaculum</taxon>
    </lineage>
</organism>
<dbReference type="PANTHER" id="PTHR24198:SF165">
    <property type="entry name" value="ANKYRIN REPEAT-CONTAINING PROTEIN-RELATED"/>
    <property type="match status" value="1"/>
</dbReference>
<evidence type="ECO:0000256" key="3">
    <source>
        <dbReference type="PROSITE-ProRule" id="PRU00023"/>
    </source>
</evidence>
<dbReference type="SMART" id="SM00248">
    <property type="entry name" value="ANK"/>
    <property type="match status" value="6"/>
</dbReference>
<feature type="repeat" description="ANK" evidence="3">
    <location>
        <begin position="40"/>
        <end position="72"/>
    </location>
</feature>
<sequence>MKKKQFLMVIFTALMLLNCTQNQTKSLEKKEIKTMEQTATGLPQLHQAIIDNDEVKVHELIANGADINQLDSRMGNAPLHIASQTDNPKMIDILIKNGAFVNQITPRAGHSPLMVAAWYSKGENIKALLKAKDINIYVKSPNGGIMARDMIGGWDSSPNDNDQKRYDSLRKIIDDYEVDLKEKIAEQKIYQVVINKQLTEDQKLEKVTALIAAGEPVNTESYITGTGNDKHSPLLVASRNNYPKLVNVLLNAGANIGQRGYPMNAIAFHKGGYKGNPEVLELLVAHKDAQKYIDDQGLNNGYTPLHDAIWHNNPKAAQVLIDAGARLDLKTYEGDTPLDLAKRYNYTEIIKAIEAK</sequence>
<dbReference type="SUPFAM" id="SSF48403">
    <property type="entry name" value="Ankyrin repeat"/>
    <property type="match status" value="1"/>
</dbReference>
<dbReference type="RefSeq" id="WP_253679865.1">
    <property type="nucleotide sequence ID" value="NZ_CP050861.1"/>
</dbReference>
<evidence type="ECO:0000313" key="5">
    <source>
        <dbReference type="Proteomes" id="UP001056837"/>
    </source>
</evidence>
<evidence type="ECO:0000313" key="4">
    <source>
        <dbReference type="EMBL" id="UTD16642.1"/>
    </source>
</evidence>
<gene>
    <name evidence="4" type="ORF">HER15_14625</name>
</gene>
<dbReference type="PROSITE" id="PS50088">
    <property type="entry name" value="ANK_REPEAT"/>
    <property type="match status" value="4"/>
</dbReference>
<dbReference type="PROSITE" id="PS50297">
    <property type="entry name" value="ANK_REP_REGION"/>
    <property type="match status" value="3"/>
</dbReference>
<feature type="repeat" description="ANK" evidence="3">
    <location>
        <begin position="229"/>
        <end position="261"/>
    </location>
</feature>
<dbReference type="Pfam" id="PF12796">
    <property type="entry name" value="Ank_2"/>
    <property type="match status" value="2"/>
</dbReference>
<feature type="repeat" description="ANK" evidence="3">
    <location>
        <begin position="74"/>
        <end position="106"/>
    </location>
</feature>
<reference evidence="4" key="1">
    <citation type="submission" date="2020-04" db="EMBL/GenBank/DDBJ databases">
        <title>Tenacibaculum mesophilum bac2.</title>
        <authorList>
            <person name="Li M."/>
        </authorList>
    </citation>
    <scope>NUCLEOTIDE SEQUENCE</scope>
    <source>
        <strain evidence="4">Bac2</strain>
    </source>
</reference>
<dbReference type="PANTHER" id="PTHR24198">
    <property type="entry name" value="ANKYRIN REPEAT AND PROTEIN KINASE DOMAIN-CONTAINING PROTEIN"/>
    <property type="match status" value="1"/>
</dbReference>
<name>A0AAE9MNH4_9FLAO</name>
<evidence type="ECO:0000256" key="2">
    <source>
        <dbReference type="ARBA" id="ARBA00023043"/>
    </source>
</evidence>
<keyword evidence="2 3" id="KW-0040">ANK repeat</keyword>
<accession>A0AAE9MNH4</accession>
<dbReference type="Proteomes" id="UP001056837">
    <property type="component" value="Chromosome"/>
</dbReference>
<protein>
    <recommendedName>
        <fullName evidence="6">Ankyrin repeat</fullName>
    </recommendedName>
</protein>
<dbReference type="Pfam" id="PF00023">
    <property type="entry name" value="Ank"/>
    <property type="match status" value="1"/>
</dbReference>
<dbReference type="AlphaFoldDB" id="A0AAE9MNH4"/>